<name>A0A1F6XE92_9BACT</name>
<gene>
    <name evidence="1" type="ORF">A2933_00865</name>
</gene>
<organism evidence="1 2">
    <name type="scientific">Candidatus Nomurabacteria bacterium RIFCSPLOWO2_01_FULL_46_18</name>
    <dbReference type="NCBI Taxonomy" id="1801783"/>
    <lineage>
        <taxon>Bacteria</taxon>
        <taxon>Candidatus Nomuraibacteriota</taxon>
    </lineage>
</organism>
<comment type="caution">
    <text evidence="1">The sequence shown here is derived from an EMBL/GenBank/DDBJ whole genome shotgun (WGS) entry which is preliminary data.</text>
</comment>
<evidence type="ECO:0000313" key="1">
    <source>
        <dbReference type="EMBL" id="OGI92271.1"/>
    </source>
</evidence>
<evidence type="ECO:0000313" key="2">
    <source>
        <dbReference type="Proteomes" id="UP000179381"/>
    </source>
</evidence>
<dbReference type="Proteomes" id="UP000179381">
    <property type="component" value="Unassembled WGS sequence"/>
</dbReference>
<proteinExistence type="predicted"/>
<evidence type="ECO:0008006" key="3">
    <source>
        <dbReference type="Google" id="ProtNLM"/>
    </source>
</evidence>
<dbReference type="AlphaFoldDB" id="A0A1F6XE92"/>
<accession>A0A1F6XE92</accession>
<dbReference type="EMBL" id="MFVH01000014">
    <property type="protein sequence ID" value="OGI92271.1"/>
    <property type="molecule type" value="Genomic_DNA"/>
</dbReference>
<protein>
    <recommendedName>
        <fullName evidence="3">Polysaccharide pyruvyl transferase domain-containing protein</fullName>
    </recommendedName>
</protein>
<sequence>MEKRVAVLFGDVGTVDCIGEPVRHLIAEGLQIEVFLDPKGAGKKHLTRLGISFTEATKIDVSRYALVISGTNGKAQTLWKNASAAALEAGKPVIWCGDFYMSGCEVAVRDLVPTWLTVLDESGSKLALRARPDLDPERVVALGNASYDDIAEYGKNRAAVCVQMRSRLNLPSDARIVYFAASSSNQFDKTEMEATIDALVGSVKHLFPPAYILGSFHPADPEKDELEGMMRDLLDRADIGHTIGERVMSGVPDYVGADAVVVQYSTEGVKSSLLVPTAFVLLPSMREYQRARGGRWPFFPQIAHGAAEAVWHVDAFDSTLERMLEGEPDYYKARQEACVEHFRWLMDGGSAERLKLFLHEEIEAYTK</sequence>
<reference evidence="1 2" key="1">
    <citation type="journal article" date="2016" name="Nat. Commun.">
        <title>Thousands of microbial genomes shed light on interconnected biogeochemical processes in an aquifer system.</title>
        <authorList>
            <person name="Anantharaman K."/>
            <person name="Brown C.T."/>
            <person name="Hug L.A."/>
            <person name="Sharon I."/>
            <person name="Castelle C.J."/>
            <person name="Probst A.J."/>
            <person name="Thomas B.C."/>
            <person name="Singh A."/>
            <person name="Wilkins M.J."/>
            <person name="Karaoz U."/>
            <person name="Brodie E.L."/>
            <person name="Williams K.H."/>
            <person name="Hubbard S.S."/>
            <person name="Banfield J.F."/>
        </authorList>
    </citation>
    <scope>NUCLEOTIDE SEQUENCE [LARGE SCALE GENOMIC DNA]</scope>
</reference>